<protein>
    <submittedName>
        <fullName evidence="2">Uncharacterized protein</fullName>
    </submittedName>
</protein>
<name>A0A3B1A1N9_9ZZZZ</name>
<accession>A0A3B1A1N9</accession>
<feature type="region of interest" description="Disordered" evidence="1">
    <location>
        <begin position="1"/>
        <end position="25"/>
    </location>
</feature>
<evidence type="ECO:0000313" key="2">
    <source>
        <dbReference type="EMBL" id="VAW99658.1"/>
    </source>
</evidence>
<organism evidence="2">
    <name type="scientific">hydrothermal vent metagenome</name>
    <dbReference type="NCBI Taxonomy" id="652676"/>
    <lineage>
        <taxon>unclassified sequences</taxon>
        <taxon>metagenomes</taxon>
        <taxon>ecological metagenomes</taxon>
    </lineage>
</organism>
<reference evidence="2" key="1">
    <citation type="submission" date="2018-06" db="EMBL/GenBank/DDBJ databases">
        <authorList>
            <person name="Zhirakovskaya E."/>
        </authorList>
    </citation>
    <scope>NUCLEOTIDE SEQUENCE</scope>
</reference>
<feature type="non-terminal residue" evidence="2">
    <location>
        <position position="25"/>
    </location>
</feature>
<feature type="compositionally biased region" description="Basic and acidic residues" evidence="1">
    <location>
        <begin position="1"/>
        <end position="13"/>
    </location>
</feature>
<evidence type="ECO:0000256" key="1">
    <source>
        <dbReference type="SAM" id="MobiDB-lite"/>
    </source>
</evidence>
<dbReference type="EMBL" id="UOFU01000179">
    <property type="protein sequence ID" value="VAW99658.1"/>
    <property type="molecule type" value="Genomic_DNA"/>
</dbReference>
<sequence length="25" mass="2901">MDKHLQSTLHENRTFPPSDDFSARA</sequence>
<dbReference type="AlphaFoldDB" id="A0A3B1A1N9"/>
<gene>
    <name evidence="2" type="ORF">MNBD_GAMMA20-828</name>
</gene>
<proteinExistence type="predicted"/>